<protein>
    <recommendedName>
        <fullName evidence="1">YqaJ viral recombinase domain-containing protein</fullName>
    </recommendedName>
</protein>
<dbReference type="EMBL" id="JTDY01004718">
    <property type="protein sequence ID" value="KOB67839.1"/>
    <property type="molecule type" value="Genomic_DNA"/>
</dbReference>
<dbReference type="InterPro" id="IPR011604">
    <property type="entry name" value="PDDEXK-like_dom_sf"/>
</dbReference>
<dbReference type="CDD" id="cd22343">
    <property type="entry name" value="PDDEXK_lambda_exonuclease-like"/>
    <property type="match status" value="1"/>
</dbReference>
<dbReference type="Pfam" id="PF09588">
    <property type="entry name" value="YqaJ"/>
    <property type="match status" value="1"/>
</dbReference>
<evidence type="ECO:0000313" key="2">
    <source>
        <dbReference type="EMBL" id="KOB67839.1"/>
    </source>
</evidence>
<dbReference type="InterPro" id="IPR011335">
    <property type="entry name" value="Restrct_endonuc-II-like"/>
</dbReference>
<dbReference type="GO" id="GO:0006281">
    <property type="term" value="P:DNA repair"/>
    <property type="evidence" value="ECO:0007669"/>
    <property type="project" value="UniProtKB-ARBA"/>
</dbReference>
<dbReference type="PANTHER" id="PTHR46609">
    <property type="entry name" value="EXONUCLEASE, PHAGE-TYPE/RECB, C-TERMINAL DOMAIN-CONTAINING PROTEIN"/>
    <property type="match status" value="1"/>
</dbReference>
<dbReference type="Proteomes" id="UP000037510">
    <property type="component" value="Unassembled WGS sequence"/>
</dbReference>
<sequence length="288" mass="32856">MKNLEKSEEEKITIERATVLQRDSSEWLELRRQLLTASNFGKIIKKRDSTNASIVKALLYKRDLSHVSSIKHGVENENTALNQLSVQLNVDIQSCGLFIDPNIPYLGATPDGLIGEDKVVEVKCPISVFHSKSVKEAVQMKKLPFYKLSQDKLIVNKNHDWFFQVQGQLHITRRKYCVFGIWVGENKPLQVEIIERDTEFFETKMLPKLNAFYFEHILPELIDPRHTRNLPLRGSSIPKKRKGNPSATTSIAKKIKETDGTSETALCDSRIASDHTPTAETCIDFEDF</sequence>
<dbReference type="SUPFAM" id="SSF52980">
    <property type="entry name" value="Restriction endonuclease-like"/>
    <property type="match status" value="1"/>
</dbReference>
<accession>A0A0L7KXS8</accession>
<evidence type="ECO:0000259" key="1">
    <source>
        <dbReference type="Pfam" id="PF09588"/>
    </source>
</evidence>
<gene>
    <name evidence="2" type="ORF">OBRU01_19204</name>
</gene>
<dbReference type="Gene3D" id="3.90.320.10">
    <property type="match status" value="1"/>
</dbReference>
<dbReference type="InterPro" id="IPR051703">
    <property type="entry name" value="NF-kappa-B_Signaling_Reg"/>
</dbReference>
<evidence type="ECO:0000313" key="3">
    <source>
        <dbReference type="Proteomes" id="UP000037510"/>
    </source>
</evidence>
<dbReference type="STRING" id="104452.A0A0L7KXS8"/>
<dbReference type="PANTHER" id="PTHR46609:SF8">
    <property type="entry name" value="YQAJ VIRAL RECOMBINASE DOMAIN-CONTAINING PROTEIN"/>
    <property type="match status" value="1"/>
</dbReference>
<proteinExistence type="predicted"/>
<keyword evidence="3" id="KW-1185">Reference proteome</keyword>
<reference evidence="2 3" key="1">
    <citation type="journal article" date="2015" name="Genome Biol. Evol.">
        <title>The genome of winter moth (Operophtera brumata) provides a genomic perspective on sexual dimorphism and phenology.</title>
        <authorList>
            <person name="Derks M.F."/>
            <person name="Smit S."/>
            <person name="Salis L."/>
            <person name="Schijlen E."/>
            <person name="Bossers A."/>
            <person name="Mateman C."/>
            <person name="Pijl A.S."/>
            <person name="de Ridder D."/>
            <person name="Groenen M.A."/>
            <person name="Visser M.E."/>
            <person name="Megens H.J."/>
        </authorList>
    </citation>
    <scope>NUCLEOTIDE SEQUENCE [LARGE SCALE GENOMIC DNA]</scope>
    <source>
        <strain evidence="2">WM2013NL</strain>
        <tissue evidence="2">Head and thorax</tissue>
    </source>
</reference>
<name>A0A0L7KXS8_OPEBR</name>
<dbReference type="AlphaFoldDB" id="A0A0L7KXS8"/>
<comment type="caution">
    <text evidence="2">The sequence shown here is derived from an EMBL/GenBank/DDBJ whole genome shotgun (WGS) entry which is preliminary data.</text>
</comment>
<organism evidence="2 3">
    <name type="scientific">Operophtera brumata</name>
    <name type="common">Winter moth</name>
    <name type="synonym">Phalaena brumata</name>
    <dbReference type="NCBI Taxonomy" id="104452"/>
    <lineage>
        <taxon>Eukaryota</taxon>
        <taxon>Metazoa</taxon>
        <taxon>Ecdysozoa</taxon>
        <taxon>Arthropoda</taxon>
        <taxon>Hexapoda</taxon>
        <taxon>Insecta</taxon>
        <taxon>Pterygota</taxon>
        <taxon>Neoptera</taxon>
        <taxon>Endopterygota</taxon>
        <taxon>Lepidoptera</taxon>
        <taxon>Glossata</taxon>
        <taxon>Ditrysia</taxon>
        <taxon>Geometroidea</taxon>
        <taxon>Geometridae</taxon>
        <taxon>Larentiinae</taxon>
        <taxon>Operophtera</taxon>
    </lineage>
</organism>
<feature type="domain" description="YqaJ viral recombinase" evidence="1">
    <location>
        <begin position="26"/>
        <end position="173"/>
    </location>
</feature>
<dbReference type="InterPro" id="IPR019080">
    <property type="entry name" value="YqaJ_viral_recombinase"/>
</dbReference>